<dbReference type="InterPro" id="IPR001597">
    <property type="entry name" value="ArAA_b-elim_lyase/Thr_aldolase"/>
</dbReference>
<dbReference type="GO" id="GO:0006545">
    <property type="term" value="P:glycine biosynthetic process"/>
    <property type="evidence" value="ECO:0007669"/>
    <property type="project" value="TreeGrafter"/>
</dbReference>
<dbReference type="AlphaFoldDB" id="A0A4P6L5E3"/>
<dbReference type="GO" id="GO:0005829">
    <property type="term" value="C:cytosol"/>
    <property type="evidence" value="ECO:0007669"/>
    <property type="project" value="TreeGrafter"/>
</dbReference>
<sequence length="381" mass="41267">MTNVVTESVAGAAAEAHGSEAALRQQCTVVLPGHRQQTPAQTFAAMAAWCEEQGIAHDVYGDGELIQCLERKVAALLGKEAATFCITGTMAQATALRLACADRGSRLVALHATAHILKHERGNHQLLDHFHALQVGSPHRPFTAEDLAAIPDHLGAVSVELPAREIGGQLPAWDELEAIKAWCRAHDTHLHMDGARLWEAAAGMERTLADVAAGFDTVYVSLYKGIGGIGGALLAGSAAFVARAQEWYRRQGGSVIHRTPYVVAAAMQIDARLAAMPACFRRTQWLVDALSAYPLLRVNPSRPHASIFHVHLPVDRDRALEIRNLIAREHRIWLHNAAHHAQLDGTSYVEWYVGDNLLDLPNEQVHAALAAWHGALAKAVA</sequence>
<gene>
    <name evidence="6" type="ORF">EWM63_29330</name>
</gene>
<dbReference type="Pfam" id="PF01212">
    <property type="entry name" value="Beta_elim_lyase"/>
    <property type="match status" value="1"/>
</dbReference>
<accession>A0A4P6L5E3</accession>
<evidence type="ECO:0000256" key="1">
    <source>
        <dbReference type="ARBA" id="ARBA00001933"/>
    </source>
</evidence>
<evidence type="ECO:0000313" key="7">
    <source>
        <dbReference type="Proteomes" id="UP000290637"/>
    </source>
</evidence>
<dbReference type="Proteomes" id="UP000290637">
    <property type="component" value="Chromosome"/>
</dbReference>
<comment type="cofactor">
    <cofactor evidence="1">
        <name>pyridoxal 5'-phosphate</name>
        <dbReference type="ChEBI" id="CHEBI:597326"/>
    </cofactor>
</comment>
<proteinExistence type="inferred from homology"/>
<keyword evidence="4" id="KW-0663">Pyridoxal phosphate</keyword>
<evidence type="ECO:0000313" key="6">
    <source>
        <dbReference type="EMBL" id="QBE66565.1"/>
    </source>
</evidence>
<evidence type="ECO:0000256" key="2">
    <source>
        <dbReference type="ARBA" id="ARBA00006966"/>
    </source>
</evidence>
<organism evidence="6 7">
    <name type="scientific">Pseudoduganella lutea</name>
    <dbReference type="NCBI Taxonomy" id="321985"/>
    <lineage>
        <taxon>Bacteria</taxon>
        <taxon>Pseudomonadati</taxon>
        <taxon>Pseudomonadota</taxon>
        <taxon>Betaproteobacteria</taxon>
        <taxon>Burkholderiales</taxon>
        <taxon>Oxalobacteraceae</taxon>
        <taxon>Telluria group</taxon>
        <taxon>Pseudoduganella</taxon>
    </lineage>
</organism>
<dbReference type="KEGG" id="plue:EWM63_29330"/>
<dbReference type="GO" id="GO:0008732">
    <property type="term" value="F:L-allo-threonine aldolase activity"/>
    <property type="evidence" value="ECO:0007669"/>
    <property type="project" value="TreeGrafter"/>
</dbReference>
<protein>
    <submittedName>
        <fullName evidence="6">Threonine aldolase</fullName>
    </submittedName>
</protein>
<dbReference type="InterPro" id="IPR015421">
    <property type="entry name" value="PyrdxlP-dep_Trfase_major"/>
</dbReference>
<name>A0A4P6L5E3_9BURK</name>
<dbReference type="InterPro" id="IPR015422">
    <property type="entry name" value="PyrdxlP-dep_Trfase_small"/>
</dbReference>
<dbReference type="SUPFAM" id="SSF53383">
    <property type="entry name" value="PLP-dependent transferases"/>
    <property type="match status" value="1"/>
</dbReference>
<dbReference type="OrthoDB" id="9774495at2"/>
<evidence type="ECO:0000256" key="3">
    <source>
        <dbReference type="ARBA" id="ARBA00011881"/>
    </source>
</evidence>
<dbReference type="RefSeq" id="WP_130189672.1">
    <property type="nucleotide sequence ID" value="NZ_CP035913.1"/>
</dbReference>
<dbReference type="PANTHER" id="PTHR48097:SF9">
    <property type="entry name" value="L-THREONINE ALDOLASE"/>
    <property type="match status" value="1"/>
</dbReference>
<evidence type="ECO:0000256" key="4">
    <source>
        <dbReference type="ARBA" id="ARBA00022898"/>
    </source>
</evidence>
<dbReference type="GO" id="GO:0006567">
    <property type="term" value="P:L-threonine catabolic process"/>
    <property type="evidence" value="ECO:0007669"/>
    <property type="project" value="TreeGrafter"/>
</dbReference>
<comment type="similarity">
    <text evidence="2">Belongs to the threonine aldolase family.</text>
</comment>
<dbReference type="Gene3D" id="3.40.640.10">
    <property type="entry name" value="Type I PLP-dependent aspartate aminotransferase-like (Major domain)"/>
    <property type="match status" value="1"/>
</dbReference>
<dbReference type="InterPro" id="IPR015424">
    <property type="entry name" value="PyrdxlP-dep_Trfase"/>
</dbReference>
<reference evidence="6 7" key="1">
    <citation type="submission" date="2019-02" db="EMBL/GenBank/DDBJ databases">
        <title>Draft Genome Sequences of Six Type Strains of the Genus Massilia.</title>
        <authorList>
            <person name="Miess H."/>
            <person name="Frediansyhah A."/>
            <person name="Gross H."/>
        </authorList>
    </citation>
    <scope>NUCLEOTIDE SEQUENCE [LARGE SCALE GENOMIC DNA]</scope>
    <source>
        <strain evidence="6 7">DSM 17473</strain>
    </source>
</reference>
<dbReference type="PANTHER" id="PTHR48097">
    <property type="entry name" value="L-THREONINE ALDOLASE-RELATED"/>
    <property type="match status" value="1"/>
</dbReference>
<dbReference type="Gene3D" id="3.90.1150.10">
    <property type="entry name" value="Aspartate Aminotransferase, domain 1"/>
    <property type="match status" value="1"/>
</dbReference>
<feature type="domain" description="Aromatic amino acid beta-eliminating lyase/threonine aldolase" evidence="5">
    <location>
        <begin position="44"/>
        <end position="308"/>
    </location>
</feature>
<evidence type="ECO:0000259" key="5">
    <source>
        <dbReference type="Pfam" id="PF01212"/>
    </source>
</evidence>
<dbReference type="EMBL" id="CP035913">
    <property type="protein sequence ID" value="QBE66565.1"/>
    <property type="molecule type" value="Genomic_DNA"/>
</dbReference>
<keyword evidence="7" id="KW-1185">Reference proteome</keyword>
<comment type="subunit">
    <text evidence="3">Homotetramer.</text>
</comment>